<reference evidence="1 2" key="1">
    <citation type="submission" date="2020-02" db="EMBL/GenBank/DDBJ databases">
        <title>Sequencing the genomes of 1000 actinobacteria strains.</title>
        <authorList>
            <person name="Klenk H.-P."/>
        </authorList>
    </citation>
    <scope>NUCLEOTIDE SEQUENCE [LARGE SCALE GENOMIC DNA]</scope>
    <source>
        <strain evidence="1 2">DSM 27960</strain>
    </source>
</reference>
<gene>
    <name evidence="1" type="ORF">FHX76_002983</name>
</gene>
<dbReference type="AlphaFoldDB" id="A0A7X5R3N5"/>
<comment type="caution">
    <text evidence="1">The sequence shown here is derived from an EMBL/GenBank/DDBJ whole genome shotgun (WGS) entry which is preliminary data.</text>
</comment>
<dbReference type="EC" id="3.5.1.32" evidence="1"/>
<evidence type="ECO:0000313" key="1">
    <source>
        <dbReference type="EMBL" id="NIH55068.1"/>
    </source>
</evidence>
<dbReference type="Proteomes" id="UP000541033">
    <property type="component" value="Unassembled WGS sequence"/>
</dbReference>
<dbReference type="EMBL" id="JAAMOX010000003">
    <property type="protein sequence ID" value="NIH55068.1"/>
    <property type="molecule type" value="Genomic_DNA"/>
</dbReference>
<protein>
    <submittedName>
        <fullName evidence="1">Hippurate hydrolase</fullName>
        <ecNumber evidence="1">3.5.1.32</ecNumber>
    </submittedName>
</protein>
<name>A0A7X5R3N5_9MICO</name>
<proteinExistence type="predicted"/>
<dbReference type="Gene3D" id="3.30.70.360">
    <property type="match status" value="1"/>
</dbReference>
<dbReference type="InterPro" id="IPR017439">
    <property type="entry name" value="Amidohydrolase"/>
</dbReference>
<evidence type="ECO:0000313" key="2">
    <source>
        <dbReference type="Proteomes" id="UP000541033"/>
    </source>
</evidence>
<dbReference type="InterPro" id="IPR002933">
    <property type="entry name" value="Peptidase_M20"/>
</dbReference>
<dbReference type="Pfam" id="PF01546">
    <property type="entry name" value="Peptidase_M20"/>
    <property type="match status" value="1"/>
</dbReference>
<organism evidence="1 2">
    <name type="scientific">Lysinibacter cavernae</name>
    <dbReference type="NCBI Taxonomy" id="1640652"/>
    <lineage>
        <taxon>Bacteria</taxon>
        <taxon>Bacillati</taxon>
        <taxon>Actinomycetota</taxon>
        <taxon>Actinomycetes</taxon>
        <taxon>Micrococcales</taxon>
        <taxon>Microbacteriaceae</taxon>
        <taxon>Lysinibacter</taxon>
    </lineage>
</organism>
<keyword evidence="2" id="KW-1185">Reference proteome</keyword>
<dbReference type="PANTHER" id="PTHR11014">
    <property type="entry name" value="PEPTIDASE M20 FAMILY MEMBER"/>
    <property type="match status" value="1"/>
</dbReference>
<sequence>MPPIPVMPLTAGLEERMVALRRTLHRNPEVGLYAPQAQMGVINALRGLPLDVAKARGSSSVVAILRATPKRGQPVRAPIVHRALMGATPIEERTAELFAARNGAMHAAGADLQTAALVGAISHLCEAEIPLPGDVMCVFQAGEPGQGAIESLLDEGLLDFLDEAPAVAYGTRFEAEAATGTHLIHEGQATADVASFCITVYRYGSPFDQISVDSQRVAALIVRALYDCVGSLNYARDVRLVAGVVNSSFSIGVQPSETTLLVTCASIDAQQHSHIVQDLGRVALTVAAAENALAVIGDIENISAVYNDAGAVHLWSETASAFAADGRCHHLERPAVLADDLSLLFPGTPLAIGFFGAASPVAHNTLPPGLNSAATVFDDRVIANVAAFLSTLSRASLGRETASGTAVNRHS</sequence>
<dbReference type="SUPFAM" id="SSF53187">
    <property type="entry name" value="Zn-dependent exopeptidases"/>
    <property type="match status" value="1"/>
</dbReference>
<dbReference type="PANTHER" id="PTHR11014:SF63">
    <property type="entry name" value="METALLOPEPTIDASE, PUTATIVE (AFU_ORTHOLOGUE AFUA_6G09600)-RELATED"/>
    <property type="match status" value="1"/>
</dbReference>
<dbReference type="Gene3D" id="3.40.630.10">
    <property type="entry name" value="Zn peptidases"/>
    <property type="match status" value="1"/>
</dbReference>
<keyword evidence="1" id="KW-0378">Hydrolase</keyword>
<dbReference type="GO" id="GO:0047980">
    <property type="term" value="F:hippurate hydrolase activity"/>
    <property type="evidence" value="ECO:0007669"/>
    <property type="project" value="UniProtKB-EC"/>
</dbReference>
<dbReference type="RefSeq" id="WP_167151955.1">
    <property type="nucleotide sequence ID" value="NZ_JAAMOX010000003.1"/>
</dbReference>
<accession>A0A7X5R3N5</accession>